<evidence type="ECO:0000313" key="13">
    <source>
        <dbReference type="EMBL" id="CAL1171193.1"/>
    </source>
</evidence>
<evidence type="ECO:0000313" key="15">
    <source>
        <dbReference type="Proteomes" id="UP001152797"/>
    </source>
</evidence>
<feature type="region of interest" description="Disordered" evidence="9">
    <location>
        <begin position="49"/>
        <end position="80"/>
    </location>
</feature>
<evidence type="ECO:0000256" key="5">
    <source>
        <dbReference type="ARBA" id="ARBA00023098"/>
    </source>
</evidence>
<name>A0A9P1GMY6_9DINO</name>
<feature type="compositionally biased region" description="Basic residues" evidence="9">
    <location>
        <begin position="53"/>
        <end position="76"/>
    </location>
</feature>
<keyword evidence="15" id="KW-1185">Reference proteome</keyword>
<keyword evidence="11" id="KW-0732">Signal</keyword>
<keyword evidence="7" id="KW-0594">Phospholipid biosynthesis</keyword>
<dbReference type="EMBL" id="CAMXCT010006657">
    <property type="protein sequence ID" value="CAI4017818.1"/>
    <property type="molecule type" value="Genomic_DNA"/>
</dbReference>
<evidence type="ECO:0000256" key="9">
    <source>
        <dbReference type="SAM" id="MobiDB-lite"/>
    </source>
</evidence>
<dbReference type="Pfam" id="PF04191">
    <property type="entry name" value="PEMT"/>
    <property type="match status" value="1"/>
</dbReference>
<evidence type="ECO:0000256" key="6">
    <source>
        <dbReference type="ARBA" id="ARBA00023136"/>
    </source>
</evidence>
<dbReference type="AlphaFoldDB" id="A0A9P1GMY6"/>
<feature type="transmembrane region" description="Helical" evidence="10">
    <location>
        <begin position="124"/>
        <end position="147"/>
    </location>
</feature>
<evidence type="ECO:0000313" key="12">
    <source>
        <dbReference type="EMBL" id="CAI4017818.1"/>
    </source>
</evidence>
<gene>
    <name evidence="12" type="ORF">C1SCF055_LOCUS42435</name>
</gene>
<organism evidence="12">
    <name type="scientific">Cladocopium goreaui</name>
    <dbReference type="NCBI Taxonomy" id="2562237"/>
    <lineage>
        <taxon>Eukaryota</taxon>
        <taxon>Sar</taxon>
        <taxon>Alveolata</taxon>
        <taxon>Dinophyceae</taxon>
        <taxon>Suessiales</taxon>
        <taxon>Symbiodiniaceae</taxon>
        <taxon>Cladocopium</taxon>
    </lineage>
</organism>
<comment type="subcellular location">
    <subcellularLocation>
        <location evidence="1">Endomembrane system</location>
        <topology evidence="1">Multi-pass membrane protein</topology>
    </subcellularLocation>
</comment>
<dbReference type="InterPro" id="IPR007318">
    <property type="entry name" value="Phopholipid_MeTrfase"/>
</dbReference>
<evidence type="ECO:0000256" key="10">
    <source>
        <dbReference type="SAM" id="Phobius"/>
    </source>
</evidence>
<dbReference type="EMBL" id="CAMXCT020006657">
    <property type="protein sequence ID" value="CAL1171193.1"/>
    <property type="molecule type" value="Genomic_DNA"/>
</dbReference>
<accession>A0A9P1GMY6</accession>
<evidence type="ECO:0000313" key="14">
    <source>
        <dbReference type="EMBL" id="CAL4805130.1"/>
    </source>
</evidence>
<keyword evidence="3 10" id="KW-0812">Transmembrane</keyword>
<dbReference type="Proteomes" id="UP001152797">
    <property type="component" value="Unassembled WGS sequence"/>
</dbReference>
<reference evidence="12" key="1">
    <citation type="submission" date="2022-10" db="EMBL/GenBank/DDBJ databases">
        <authorList>
            <person name="Chen Y."/>
            <person name="Dougan E. K."/>
            <person name="Chan C."/>
            <person name="Rhodes N."/>
            <person name="Thang M."/>
        </authorList>
    </citation>
    <scope>NUCLEOTIDE SEQUENCE</scope>
</reference>
<keyword evidence="4 10" id="KW-1133">Transmembrane helix</keyword>
<dbReference type="OrthoDB" id="422086at2759"/>
<dbReference type="Gene3D" id="1.20.120.1630">
    <property type="match status" value="1"/>
</dbReference>
<reference evidence="13" key="2">
    <citation type="submission" date="2024-04" db="EMBL/GenBank/DDBJ databases">
        <authorList>
            <person name="Chen Y."/>
            <person name="Shah S."/>
            <person name="Dougan E. K."/>
            <person name="Thang M."/>
            <person name="Chan C."/>
        </authorList>
    </citation>
    <scope>NUCLEOTIDE SEQUENCE [LARGE SCALE GENOMIC DNA]</scope>
</reference>
<keyword evidence="2" id="KW-0444">Lipid biosynthesis</keyword>
<feature type="transmembrane region" description="Helical" evidence="10">
    <location>
        <begin position="159"/>
        <end position="179"/>
    </location>
</feature>
<evidence type="ECO:0000256" key="3">
    <source>
        <dbReference type="ARBA" id="ARBA00022692"/>
    </source>
</evidence>
<keyword evidence="5" id="KW-0443">Lipid metabolism</keyword>
<dbReference type="EMBL" id="CAMXCT030006657">
    <property type="protein sequence ID" value="CAL4805130.1"/>
    <property type="molecule type" value="Genomic_DNA"/>
</dbReference>
<comment type="caution">
    <text evidence="12">The sequence shown here is derived from an EMBL/GenBank/DDBJ whole genome shotgun (WGS) entry which is preliminary data.</text>
</comment>
<dbReference type="GO" id="GO:0008654">
    <property type="term" value="P:phospholipid biosynthetic process"/>
    <property type="evidence" value="ECO:0007669"/>
    <property type="project" value="UniProtKB-KW"/>
</dbReference>
<feature type="chain" id="PRO_5043272975" evidence="11">
    <location>
        <begin position="29"/>
        <end position="331"/>
    </location>
</feature>
<proteinExistence type="predicted"/>
<evidence type="ECO:0000256" key="1">
    <source>
        <dbReference type="ARBA" id="ARBA00004127"/>
    </source>
</evidence>
<dbReference type="GO" id="GO:0012505">
    <property type="term" value="C:endomembrane system"/>
    <property type="evidence" value="ECO:0007669"/>
    <property type="project" value="UniProtKB-SubCell"/>
</dbReference>
<feature type="signal peptide" evidence="11">
    <location>
        <begin position="1"/>
        <end position="28"/>
    </location>
</feature>
<evidence type="ECO:0000256" key="4">
    <source>
        <dbReference type="ARBA" id="ARBA00022989"/>
    </source>
</evidence>
<evidence type="ECO:0000256" key="11">
    <source>
        <dbReference type="SAM" id="SignalP"/>
    </source>
</evidence>
<evidence type="ECO:0000256" key="2">
    <source>
        <dbReference type="ARBA" id="ARBA00022516"/>
    </source>
</evidence>
<keyword evidence="6 10" id="KW-0472">Membrane</keyword>
<evidence type="ECO:0000256" key="7">
    <source>
        <dbReference type="ARBA" id="ARBA00023209"/>
    </source>
</evidence>
<sequence>MARAACRRRLVLAALGAALLWWPGARLGQDVSFAAPKKEQASLFDMATTAQKSKGRGKGSKKVKTNKASKSGKKAAKPFPDKAGDSFLPAQGACVAAAFLPIQYPTEHLDLEQILFSPDSVFKVGLGITIVGFLLGLVSIVTVTAAMEEGRLATTGPFGVVRSPTYTGFVIMCAGAAVMASLSPVRAVFTVALIVVLALKLAEEEEALKAARPEEWAKYSEINLQVGSHCVSNRILVAISSIQSLGCHNFPSKACKCWPRVLETLYCPHCILIMQASMAFVASAEVYQYAYGFGLLGGVLGEPVTKICHYDWEGKSRSTIISAMLWVCGLW</sequence>
<protein>
    <submittedName>
        <fullName evidence="14">Protein-S-isoprenylcysteine O-methyltransferase B</fullName>
    </submittedName>
</protein>
<evidence type="ECO:0000256" key="8">
    <source>
        <dbReference type="ARBA" id="ARBA00023264"/>
    </source>
</evidence>
<keyword evidence="8" id="KW-1208">Phospholipid metabolism</keyword>